<feature type="transmembrane region" description="Helical" evidence="7">
    <location>
        <begin position="412"/>
        <end position="432"/>
    </location>
</feature>
<dbReference type="InterPro" id="IPR004477">
    <property type="entry name" value="ComEC_N"/>
</dbReference>
<dbReference type="InterPro" id="IPR025405">
    <property type="entry name" value="DUF4131"/>
</dbReference>
<feature type="transmembrane region" description="Helical" evidence="7">
    <location>
        <begin position="107"/>
        <end position="126"/>
    </location>
</feature>
<dbReference type="Proteomes" id="UP000542353">
    <property type="component" value="Unassembled WGS sequence"/>
</dbReference>
<evidence type="ECO:0000259" key="9">
    <source>
        <dbReference type="Pfam" id="PF13567"/>
    </source>
</evidence>
<feature type="transmembrane region" description="Helical" evidence="7">
    <location>
        <begin position="84"/>
        <end position="102"/>
    </location>
</feature>
<protein>
    <submittedName>
        <fullName evidence="10">Competence protein ComEC</fullName>
    </submittedName>
</protein>
<keyword evidence="4 7" id="KW-1133">Transmembrane helix</keyword>
<evidence type="ECO:0000256" key="7">
    <source>
        <dbReference type="SAM" id="Phobius"/>
    </source>
</evidence>
<keyword evidence="3 7" id="KW-0812">Transmembrane</keyword>
<keyword evidence="11" id="KW-1185">Reference proteome</keyword>
<evidence type="ECO:0000313" key="10">
    <source>
        <dbReference type="EMBL" id="MBB5046329.1"/>
    </source>
</evidence>
<dbReference type="Pfam" id="PF03772">
    <property type="entry name" value="Competence"/>
    <property type="match status" value="1"/>
</dbReference>
<feature type="transmembrane region" description="Helical" evidence="7">
    <location>
        <begin position="387"/>
        <end position="406"/>
    </location>
</feature>
<feature type="transmembrane region" description="Helical" evidence="7">
    <location>
        <begin position="61"/>
        <end position="78"/>
    </location>
</feature>
<feature type="domain" description="ComEC/Rec2-related protein" evidence="8">
    <location>
        <begin position="280"/>
        <end position="564"/>
    </location>
</feature>
<comment type="subcellular location">
    <subcellularLocation>
        <location evidence="1">Cell membrane</location>
        <topology evidence="1">Multi-pass membrane protein</topology>
    </subcellularLocation>
</comment>
<reference evidence="10 11" key="1">
    <citation type="submission" date="2020-08" db="EMBL/GenBank/DDBJ databases">
        <title>Genomic Encyclopedia of Type Strains, Phase IV (KMG-IV): sequencing the most valuable type-strain genomes for metagenomic binning, comparative biology and taxonomic classification.</title>
        <authorList>
            <person name="Goeker M."/>
        </authorList>
    </citation>
    <scope>NUCLEOTIDE SEQUENCE [LARGE SCALE GENOMIC DNA]</scope>
    <source>
        <strain evidence="10 11">DSM 12706</strain>
    </source>
</reference>
<dbReference type="PANTHER" id="PTHR30619:SF1">
    <property type="entry name" value="RECOMBINATION PROTEIN 2"/>
    <property type="match status" value="1"/>
</dbReference>
<keyword evidence="2" id="KW-1003">Cell membrane</keyword>
<feature type="transmembrane region" description="Helical" evidence="7">
    <location>
        <begin position="342"/>
        <end position="357"/>
    </location>
</feature>
<gene>
    <name evidence="10" type="ORF">HNR60_001074</name>
</gene>
<dbReference type="NCBIfam" id="TIGR00360">
    <property type="entry name" value="ComEC_N-term"/>
    <property type="match status" value="1"/>
</dbReference>
<feature type="transmembrane region" description="Helical" evidence="7">
    <location>
        <begin position="485"/>
        <end position="505"/>
    </location>
</feature>
<evidence type="ECO:0000313" key="11">
    <source>
        <dbReference type="Proteomes" id="UP000542353"/>
    </source>
</evidence>
<keyword evidence="5 7" id="KW-0472">Membrane</keyword>
<feature type="region of interest" description="Disordered" evidence="6">
    <location>
        <begin position="721"/>
        <end position="774"/>
    </location>
</feature>
<feature type="domain" description="DUF4131" evidence="9">
    <location>
        <begin position="81"/>
        <end position="235"/>
    </location>
</feature>
<comment type="caution">
    <text evidence="10">The sequence shown here is derived from an EMBL/GenBank/DDBJ whole genome shotgun (WGS) entry which is preliminary data.</text>
</comment>
<dbReference type="GO" id="GO:0005886">
    <property type="term" value="C:plasma membrane"/>
    <property type="evidence" value="ECO:0007669"/>
    <property type="project" value="UniProtKB-SubCell"/>
</dbReference>
<accession>A0A7W7Z1K4</accession>
<evidence type="ECO:0000259" key="8">
    <source>
        <dbReference type="Pfam" id="PF03772"/>
    </source>
</evidence>
<evidence type="ECO:0000256" key="4">
    <source>
        <dbReference type="ARBA" id="ARBA00022989"/>
    </source>
</evidence>
<evidence type="ECO:0000256" key="5">
    <source>
        <dbReference type="ARBA" id="ARBA00023136"/>
    </source>
</evidence>
<dbReference type="InterPro" id="IPR052159">
    <property type="entry name" value="Competence_DNA_uptake"/>
</dbReference>
<dbReference type="RefSeq" id="WP_184255088.1">
    <property type="nucleotide sequence ID" value="NZ_JACHIH010000004.1"/>
</dbReference>
<organism evidence="10 11">
    <name type="scientific">Rhodopseudomonas rhenobacensis</name>
    <dbReference type="NCBI Taxonomy" id="87461"/>
    <lineage>
        <taxon>Bacteria</taxon>
        <taxon>Pseudomonadati</taxon>
        <taxon>Pseudomonadota</taxon>
        <taxon>Alphaproteobacteria</taxon>
        <taxon>Hyphomicrobiales</taxon>
        <taxon>Nitrobacteraceae</taxon>
        <taxon>Rhodopseudomonas</taxon>
    </lineage>
</organism>
<feature type="compositionally biased region" description="Low complexity" evidence="6">
    <location>
        <begin position="746"/>
        <end position="759"/>
    </location>
</feature>
<evidence type="ECO:0000256" key="6">
    <source>
        <dbReference type="SAM" id="MobiDB-lite"/>
    </source>
</evidence>
<feature type="transmembrane region" description="Helical" evidence="7">
    <location>
        <begin position="453"/>
        <end position="473"/>
    </location>
</feature>
<dbReference type="PANTHER" id="PTHR30619">
    <property type="entry name" value="DNA INTERNALIZATION/COMPETENCE PROTEIN COMEC/REC2"/>
    <property type="match status" value="1"/>
</dbReference>
<feature type="transmembrane region" description="Helical" evidence="7">
    <location>
        <begin position="309"/>
        <end position="330"/>
    </location>
</feature>
<evidence type="ECO:0000256" key="3">
    <source>
        <dbReference type="ARBA" id="ARBA00022692"/>
    </source>
</evidence>
<feature type="transmembrane region" description="Helical" evidence="7">
    <location>
        <begin position="542"/>
        <end position="560"/>
    </location>
</feature>
<evidence type="ECO:0000256" key="2">
    <source>
        <dbReference type="ARBA" id="ARBA00022475"/>
    </source>
</evidence>
<evidence type="ECO:0000256" key="1">
    <source>
        <dbReference type="ARBA" id="ARBA00004651"/>
    </source>
</evidence>
<dbReference type="Pfam" id="PF13567">
    <property type="entry name" value="DUF4131"/>
    <property type="match status" value="1"/>
</dbReference>
<proteinExistence type="predicted"/>
<dbReference type="AlphaFoldDB" id="A0A7W7Z1K4"/>
<dbReference type="EMBL" id="JACHIH010000004">
    <property type="protein sequence ID" value="MBB5046329.1"/>
    <property type="molecule type" value="Genomic_DNA"/>
</dbReference>
<sequence>MDEAGNNRPKAATRARSRARTWPLGEAARATGLAPFGLGVWQSVVERLRAWAHAEAGAGRLLPWVPVAFGAGIALYFSAEHEPIAWVAALAACGFSVAAIALRRQRVFALAVLIAALIAGFATAALKASRVAHTVLTRPMHSIGLQGFVETHEERDKTDRFVLRVTQIDVSRDPIKLERVRLSVKKGTAPQVGSFVELKARLTPPLSPLRPGAYDFGRDLYFQGIAATGFVMGAIKPRPPPGEPGFALRYAATMQGLRDAIDARIRLTLSGDDRAIATALLTGRRDAITPPVNDAMFVSGLGHVLSISGYHMAVVAGVVFFTVRALLALIPALTVTFPIKKCAAAAALAAALFYLVLSGAEVATQRSFLMTAVVLIAVMVDRQAITFRTLAVAAMIVLTLAPEALVHPSFQMSFAATLGLVALVQIGMPKLFASPDNSATARAALWGAREIMVLGLASLVAGLATTPYAAFHFHRVTPYGVLANLLAMPVVSVLVMPAGLLGLAAMPFGFDGVFWRLMELGIEWMIVVAQGVAALPGAVGRVAAFGTGPLLASTLGIILLGLLRTPLRFGGAAVLGLAISWALLTPQPDILVSGDGRHVAVRGADGRLRVMQDGKDAFLLKEWLAADADGRAVSDASLAEGVSCDAAGCVVPLGDGGLVALARRPEAVAEDCGRVRLIVTLRQKPADCAALVIDQDSLRRQGAQILRQTDGSVVTQAIRPRGVDRPWSPAVPEDRNTVEGSGGVASGAAAGRANGQAAAPLDATPPESERSDED</sequence>
<feature type="transmembrane region" description="Helical" evidence="7">
    <location>
        <begin position="517"/>
        <end position="536"/>
    </location>
</feature>
<name>A0A7W7Z1K4_9BRAD</name>